<organism evidence="4 5">
    <name type="scientific">Mitosporidium daphniae</name>
    <dbReference type="NCBI Taxonomy" id="1485682"/>
    <lineage>
        <taxon>Eukaryota</taxon>
        <taxon>Fungi</taxon>
        <taxon>Fungi incertae sedis</taxon>
        <taxon>Microsporidia</taxon>
        <taxon>Mitosporidium</taxon>
    </lineage>
</organism>
<dbReference type="HOGENOM" id="CLU_009834_7_6_1"/>
<dbReference type="OrthoDB" id="410701at2759"/>
<dbReference type="InterPro" id="IPR029045">
    <property type="entry name" value="ClpP/crotonase-like_dom_sf"/>
</dbReference>
<dbReference type="SUPFAM" id="SSF52096">
    <property type="entry name" value="ClpP/crotonase"/>
    <property type="match status" value="1"/>
</dbReference>
<dbReference type="EMBL" id="JMKJ01000093">
    <property type="protein sequence ID" value="KGG52349.1"/>
    <property type="molecule type" value="Genomic_DNA"/>
</dbReference>
<reference evidence="4 5" key="1">
    <citation type="submission" date="2014-04" db="EMBL/GenBank/DDBJ databases">
        <title>A new species of microsporidia sheds light on the evolution of extreme parasitism.</title>
        <authorList>
            <person name="Haag K.L."/>
            <person name="James T.Y."/>
            <person name="Larsson R."/>
            <person name="Schaer T.M."/>
            <person name="Refardt D."/>
            <person name="Pombert J.-F."/>
            <person name="Ebert D."/>
        </authorList>
    </citation>
    <scope>NUCLEOTIDE SEQUENCE [LARGE SCALE GENOMIC DNA]</scope>
    <source>
        <strain evidence="4 5">UGP3</strain>
        <tissue evidence="4">Spores</tissue>
    </source>
</reference>
<comment type="caution">
    <text evidence="4">The sequence shown here is derived from an EMBL/GenBank/DDBJ whole genome shotgun (WGS) entry which is preliminary data.</text>
</comment>
<dbReference type="GeneID" id="25258762"/>
<evidence type="ECO:0000256" key="3">
    <source>
        <dbReference type="RuleBase" id="RU003707"/>
    </source>
</evidence>
<evidence type="ECO:0000256" key="2">
    <source>
        <dbReference type="ARBA" id="ARBA00023239"/>
    </source>
</evidence>
<keyword evidence="2" id="KW-0456">Lyase</keyword>
<dbReference type="FunFam" id="1.10.12.10:FF:000001">
    <property type="entry name" value="Probable enoyl-CoA hydratase, mitochondrial"/>
    <property type="match status" value="1"/>
</dbReference>
<keyword evidence="5" id="KW-1185">Reference proteome</keyword>
<proteinExistence type="inferred from homology"/>
<dbReference type="GO" id="GO:0005739">
    <property type="term" value="C:mitochondrion"/>
    <property type="evidence" value="ECO:0007669"/>
    <property type="project" value="TreeGrafter"/>
</dbReference>
<dbReference type="InterPro" id="IPR001753">
    <property type="entry name" value="Enoyl-CoA_hydra/iso"/>
</dbReference>
<name>A0A098VU58_9MICR</name>
<dbReference type="GO" id="GO:0006635">
    <property type="term" value="P:fatty acid beta-oxidation"/>
    <property type="evidence" value="ECO:0007669"/>
    <property type="project" value="TreeGrafter"/>
</dbReference>
<dbReference type="Proteomes" id="UP000029725">
    <property type="component" value="Unassembled WGS sequence"/>
</dbReference>
<dbReference type="Gene3D" id="1.10.12.10">
    <property type="entry name" value="Lyase 2-enoyl-coa Hydratase, Chain A, domain 2"/>
    <property type="match status" value="1"/>
</dbReference>
<dbReference type="InterPro" id="IPR014748">
    <property type="entry name" value="Enoyl-CoA_hydra_C"/>
</dbReference>
<dbReference type="GO" id="GO:0016853">
    <property type="term" value="F:isomerase activity"/>
    <property type="evidence" value="ECO:0007669"/>
    <property type="project" value="UniProtKB-KW"/>
</dbReference>
<dbReference type="AlphaFoldDB" id="A0A098VU58"/>
<keyword evidence="4" id="KW-0413">Isomerase</keyword>
<dbReference type="PROSITE" id="PS00166">
    <property type="entry name" value="ENOYL_COA_HYDRATASE"/>
    <property type="match status" value="1"/>
</dbReference>
<dbReference type="InterPro" id="IPR018376">
    <property type="entry name" value="Enoyl-CoA_hyd/isom_CS"/>
</dbReference>
<dbReference type="Gene3D" id="3.90.226.10">
    <property type="entry name" value="2-enoyl-CoA Hydratase, Chain A, domain 1"/>
    <property type="match status" value="1"/>
</dbReference>
<sequence>MMRIAMMSGLIPRQSITAIGWSRVKLSTNTIVSKEDNFNNRGITILTLNNGKVNAFSREMVSALQDMLSEIRRDLSARVLIIRSANERVFCAGADLKERMQMTEVEVASFVSKLRATITQVSTLSIPSIAVIEGSALGGGLELALAADYRVCASHSQIKLGLPECTLGIIPGAGGTQRLPKLVGASNAKRLIYGGEIISPVEALSMGLIDQLHENPYEAAMMLAEKWAHYSSPIALRMAKLAINGGIDLPLASGLALEEMCYAQVVPTEDRKEALLAFAEKRKPIFKGK</sequence>
<protein>
    <submittedName>
        <fullName evidence="4">Enoyl-CoA hydratase/isomerase domain-containing protein</fullName>
    </submittedName>
</protein>
<evidence type="ECO:0000313" key="5">
    <source>
        <dbReference type="Proteomes" id="UP000029725"/>
    </source>
</evidence>
<dbReference type="Pfam" id="PF00378">
    <property type="entry name" value="ECH_1"/>
    <property type="match status" value="1"/>
</dbReference>
<evidence type="ECO:0000313" key="4">
    <source>
        <dbReference type="EMBL" id="KGG52349.1"/>
    </source>
</evidence>
<evidence type="ECO:0000256" key="1">
    <source>
        <dbReference type="ARBA" id="ARBA00005254"/>
    </source>
</evidence>
<dbReference type="PANTHER" id="PTHR11941:SF171">
    <property type="entry name" value="SD19268P"/>
    <property type="match status" value="1"/>
</dbReference>
<dbReference type="FunFam" id="3.90.226.10:FF:000009">
    <property type="entry name" value="Carnitinyl-CoA dehydratase"/>
    <property type="match status" value="1"/>
</dbReference>
<dbReference type="GO" id="GO:0016836">
    <property type="term" value="F:hydro-lyase activity"/>
    <property type="evidence" value="ECO:0007669"/>
    <property type="project" value="UniProtKB-ARBA"/>
</dbReference>
<accession>A0A098VU58</accession>
<comment type="similarity">
    <text evidence="1 3">Belongs to the enoyl-CoA hydratase/isomerase family.</text>
</comment>
<dbReference type="PANTHER" id="PTHR11941">
    <property type="entry name" value="ENOYL-COA HYDRATASE-RELATED"/>
    <property type="match status" value="1"/>
</dbReference>
<dbReference type="VEuPathDB" id="MicrosporidiaDB:DI09_184p10"/>
<gene>
    <name evidence="4" type="ORF">DI09_184p10</name>
</gene>
<dbReference type="RefSeq" id="XP_013238785.1">
    <property type="nucleotide sequence ID" value="XM_013383331.1"/>
</dbReference>
<dbReference type="CDD" id="cd06558">
    <property type="entry name" value="crotonase-like"/>
    <property type="match status" value="1"/>
</dbReference>